<keyword evidence="3" id="KW-0862">Zinc</keyword>
<dbReference type="Pfam" id="PF09413">
    <property type="entry name" value="DUF2007"/>
    <property type="match status" value="1"/>
</dbReference>
<organism evidence="5 6">
    <name type="scientific">Congregibacter variabilis</name>
    <dbReference type="NCBI Taxonomy" id="3081200"/>
    <lineage>
        <taxon>Bacteria</taxon>
        <taxon>Pseudomonadati</taxon>
        <taxon>Pseudomonadota</taxon>
        <taxon>Gammaproteobacteria</taxon>
        <taxon>Cellvibrionales</taxon>
        <taxon>Halieaceae</taxon>
        <taxon>Congregibacter</taxon>
    </lineage>
</organism>
<dbReference type="EMBL" id="CP136864">
    <property type="protein sequence ID" value="WOJ94698.1"/>
    <property type="molecule type" value="Genomic_DNA"/>
</dbReference>
<keyword evidence="2" id="KW-0863">Zinc-finger</keyword>
<evidence type="ECO:0000256" key="3">
    <source>
        <dbReference type="ARBA" id="ARBA00022833"/>
    </source>
</evidence>
<dbReference type="PROSITE" id="PS50199">
    <property type="entry name" value="ZF_RANBP2_2"/>
    <property type="match status" value="1"/>
</dbReference>
<evidence type="ECO:0000256" key="2">
    <source>
        <dbReference type="ARBA" id="ARBA00022771"/>
    </source>
</evidence>
<evidence type="ECO:0000256" key="1">
    <source>
        <dbReference type="ARBA" id="ARBA00022723"/>
    </source>
</evidence>
<sequence>MKLAYTHPSGIVVAQARSVLELAGIDSVIRNEFASGAIGELAPIDAWPEVWVVRDRDCDAAIRLLEEAQKSVDEADWECALCGSASPATFEYCWHCGGDRPSG</sequence>
<accession>A0ABZ0I6K4</accession>
<name>A0ABZ0I6K4_9GAMM</name>
<evidence type="ECO:0000313" key="6">
    <source>
        <dbReference type="Proteomes" id="UP001626537"/>
    </source>
</evidence>
<dbReference type="RefSeq" id="WP_407349335.1">
    <property type="nucleotide sequence ID" value="NZ_CP136864.1"/>
</dbReference>
<reference evidence="5 6" key="1">
    <citation type="submission" date="2023-10" db="EMBL/GenBank/DDBJ databases">
        <title>Two novel species belonging to the OM43/NOR5 clade.</title>
        <authorList>
            <person name="Park M."/>
        </authorList>
    </citation>
    <scope>NUCLEOTIDE SEQUENCE [LARGE SCALE GENOMIC DNA]</scope>
    <source>
        <strain evidence="5 6">IMCC43200</strain>
    </source>
</reference>
<feature type="domain" description="RanBP2-type" evidence="4">
    <location>
        <begin position="73"/>
        <end position="102"/>
    </location>
</feature>
<dbReference type="InterPro" id="IPR001876">
    <property type="entry name" value="Znf_RanBP2"/>
</dbReference>
<gene>
    <name evidence="5" type="ORF">R0135_05900</name>
</gene>
<dbReference type="InterPro" id="IPR018551">
    <property type="entry name" value="DUF2007"/>
</dbReference>
<dbReference type="Proteomes" id="UP001626537">
    <property type="component" value="Chromosome"/>
</dbReference>
<keyword evidence="1" id="KW-0479">Metal-binding</keyword>
<evidence type="ECO:0000259" key="4">
    <source>
        <dbReference type="PROSITE" id="PS50199"/>
    </source>
</evidence>
<keyword evidence="6" id="KW-1185">Reference proteome</keyword>
<protein>
    <submittedName>
        <fullName evidence="5">DUF2007 domain-containing protein</fullName>
    </submittedName>
</protein>
<evidence type="ECO:0000313" key="5">
    <source>
        <dbReference type="EMBL" id="WOJ94698.1"/>
    </source>
</evidence>
<proteinExistence type="predicted"/>